<feature type="signal peptide" evidence="7">
    <location>
        <begin position="1"/>
        <end position="29"/>
    </location>
</feature>
<feature type="chain" id="PRO_5046298005" description="Peptidase M12A domain-containing protein" evidence="7">
    <location>
        <begin position="30"/>
        <end position="296"/>
    </location>
</feature>
<evidence type="ECO:0000256" key="1">
    <source>
        <dbReference type="ARBA" id="ARBA00022670"/>
    </source>
</evidence>
<dbReference type="EMBL" id="BMOD01000026">
    <property type="protein sequence ID" value="GGJ53316.1"/>
    <property type="molecule type" value="Genomic_DNA"/>
</dbReference>
<dbReference type="Gene3D" id="3.40.390.10">
    <property type="entry name" value="Collagenase (Catalytic Domain)"/>
    <property type="match status" value="1"/>
</dbReference>
<accession>A0ABQ2DE10</accession>
<dbReference type="CDD" id="cd04280">
    <property type="entry name" value="ZnMc_astacin_like"/>
    <property type="match status" value="1"/>
</dbReference>
<dbReference type="InterPro" id="IPR006026">
    <property type="entry name" value="Peptidase_Metallo"/>
</dbReference>
<sequence>MNSKKTTTSLFAAAILGSLLLASCGTSLPQTEEQAVKTLTFSNGETFSYTEYDGIVKTDDDVIVANSNELSDLVQKYEAYLKTPEVDKNGVGITKYCSFEFITCWSYTDNRWPAGKIYYSYDASITATQHNDILTAITDWNSRVTDVKWYYSPAASDRVVFTKETDPNACGSSSIGKKGGAQQLRLSCFSKGVVQHEMGHTAGLLHEQSRCDRDSYVTIVWANIKSGYSGNFDKACGKEYKDYGSYNYNSVMHYGATAFSKNGLNTIVPKNGVPTSAIGQRVALHTGDISALNQMY</sequence>
<feature type="active site" evidence="6">
    <location>
        <position position="197"/>
    </location>
</feature>
<evidence type="ECO:0000256" key="2">
    <source>
        <dbReference type="ARBA" id="ARBA00022723"/>
    </source>
</evidence>
<dbReference type="InterPro" id="IPR001506">
    <property type="entry name" value="Peptidase_M12A"/>
</dbReference>
<proteinExistence type="predicted"/>
<dbReference type="PRINTS" id="PR00480">
    <property type="entry name" value="ASTACIN"/>
</dbReference>
<keyword evidence="10" id="KW-1185">Reference proteome</keyword>
<dbReference type="PANTHER" id="PTHR10127:SF780">
    <property type="entry name" value="METALLOENDOPEPTIDASE"/>
    <property type="match status" value="1"/>
</dbReference>
<evidence type="ECO:0000256" key="6">
    <source>
        <dbReference type="PROSITE-ProRule" id="PRU01211"/>
    </source>
</evidence>
<dbReference type="Proteomes" id="UP000632222">
    <property type="component" value="Unassembled WGS sequence"/>
</dbReference>
<evidence type="ECO:0000256" key="4">
    <source>
        <dbReference type="ARBA" id="ARBA00022833"/>
    </source>
</evidence>
<evidence type="ECO:0000313" key="9">
    <source>
        <dbReference type="EMBL" id="GGJ53316.1"/>
    </source>
</evidence>
<gene>
    <name evidence="9" type="ORF">GCM10008938_44160</name>
</gene>
<dbReference type="Pfam" id="PF01400">
    <property type="entry name" value="Astacin"/>
    <property type="match status" value="1"/>
</dbReference>
<evidence type="ECO:0000256" key="3">
    <source>
        <dbReference type="ARBA" id="ARBA00022801"/>
    </source>
</evidence>
<dbReference type="PANTHER" id="PTHR10127">
    <property type="entry name" value="DISCOIDIN, CUB, EGF, LAMININ , AND ZINC METALLOPROTEASE DOMAIN CONTAINING"/>
    <property type="match status" value="1"/>
</dbReference>
<comment type="caution">
    <text evidence="6">Lacks conserved residue(s) required for the propagation of feature annotation.</text>
</comment>
<dbReference type="PROSITE" id="PS51257">
    <property type="entry name" value="PROKAR_LIPOPROTEIN"/>
    <property type="match status" value="1"/>
</dbReference>
<feature type="binding site" evidence="6">
    <location>
        <position position="206"/>
    </location>
    <ligand>
        <name>Zn(2+)</name>
        <dbReference type="ChEBI" id="CHEBI:29105"/>
        <note>catalytic</note>
    </ligand>
</feature>
<keyword evidence="7" id="KW-0732">Signal</keyword>
<reference evidence="10" key="1">
    <citation type="journal article" date="2019" name="Int. J. Syst. Evol. Microbiol.">
        <title>The Global Catalogue of Microorganisms (GCM) 10K type strain sequencing project: providing services to taxonomists for standard genome sequencing and annotation.</title>
        <authorList>
            <consortium name="The Broad Institute Genomics Platform"/>
            <consortium name="The Broad Institute Genome Sequencing Center for Infectious Disease"/>
            <person name="Wu L."/>
            <person name="Ma J."/>
        </authorList>
    </citation>
    <scope>NUCLEOTIDE SEQUENCE [LARGE SCALE GENOMIC DNA]</scope>
    <source>
        <strain evidence="10">JCM 14370</strain>
    </source>
</reference>
<name>A0ABQ2DE10_9DEIO</name>
<feature type="domain" description="Peptidase M12A" evidence="8">
    <location>
        <begin position="100"/>
        <end position="296"/>
    </location>
</feature>
<keyword evidence="5 6" id="KW-0482">Metalloprotease</keyword>
<dbReference type="InterPro" id="IPR034035">
    <property type="entry name" value="Astacin-like_dom"/>
</dbReference>
<organism evidence="9 10">
    <name type="scientific">Deinococcus roseus</name>
    <dbReference type="NCBI Taxonomy" id="392414"/>
    <lineage>
        <taxon>Bacteria</taxon>
        <taxon>Thermotogati</taxon>
        <taxon>Deinococcota</taxon>
        <taxon>Deinococci</taxon>
        <taxon>Deinococcales</taxon>
        <taxon>Deinococcaceae</taxon>
        <taxon>Deinococcus</taxon>
    </lineage>
</organism>
<evidence type="ECO:0000313" key="10">
    <source>
        <dbReference type="Proteomes" id="UP000632222"/>
    </source>
</evidence>
<evidence type="ECO:0000259" key="8">
    <source>
        <dbReference type="PROSITE" id="PS51864"/>
    </source>
</evidence>
<keyword evidence="3 6" id="KW-0378">Hydrolase</keyword>
<evidence type="ECO:0000256" key="5">
    <source>
        <dbReference type="ARBA" id="ARBA00023049"/>
    </source>
</evidence>
<comment type="caution">
    <text evidence="9">The sequence shown here is derived from an EMBL/GenBank/DDBJ whole genome shotgun (WGS) entry which is preliminary data.</text>
</comment>
<protein>
    <recommendedName>
        <fullName evidence="8">Peptidase M12A domain-containing protein</fullName>
    </recommendedName>
</protein>
<feature type="binding site" evidence="6">
    <location>
        <position position="200"/>
    </location>
    <ligand>
        <name>Zn(2+)</name>
        <dbReference type="ChEBI" id="CHEBI:29105"/>
        <note>catalytic</note>
    </ligand>
</feature>
<keyword evidence="1 6" id="KW-0645">Protease</keyword>
<dbReference type="PROSITE" id="PS51864">
    <property type="entry name" value="ASTACIN"/>
    <property type="match status" value="1"/>
</dbReference>
<dbReference type="SMART" id="SM00235">
    <property type="entry name" value="ZnMc"/>
    <property type="match status" value="1"/>
</dbReference>
<dbReference type="InterPro" id="IPR024079">
    <property type="entry name" value="MetalloPept_cat_dom_sf"/>
</dbReference>
<keyword evidence="2 6" id="KW-0479">Metal-binding</keyword>
<feature type="binding site" evidence="6">
    <location>
        <position position="196"/>
    </location>
    <ligand>
        <name>Zn(2+)</name>
        <dbReference type="ChEBI" id="CHEBI:29105"/>
        <note>catalytic</note>
    </ligand>
</feature>
<dbReference type="RefSeq" id="WP_189007126.1">
    <property type="nucleotide sequence ID" value="NZ_BMOD01000026.1"/>
</dbReference>
<dbReference type="SUPFAM" id="SSF55486">
    <property type="entry name" value="Metalloproteases ('zincins'), catalytic domain"/>
    <property type="match status" value="1"/>
</dbReference>
<keyword evidence="4 6" id="KW-0862">Zinc</keyword>
<comment type="cofactor">
    <cofactor evidence="6">
        <name>Zn(2+)</name>
        <dbReference type="ChEBI" id="CHEBI:29105"/>
    </cofactor>
    <text evidence="6">Binds 1 zinc ion per subunit.</text>
</comment>
<evidence type="ECO:0000256" key="7">
    <source>
        <dbReference type="SAM" id="SignalP"/>
    </source>
</evidence>